<sequence>MVKVVSIFPENNQAMQTVELLAGEDISDGMVTDLTGNYEEQIKHEIFLTARELRWTLVGGLIGAILLGLLFFLVALGEVSPPLLLPLAAAGPYAAAFTGVGTGVALGALLTGLWALQLPLQADFSGGAMLILYCHPNKKRKAIKLIAFQGGKFV</sequence>
<evidence type="ECO:0000256" key="1">
    <source>
        <dbReference type="SAM" id="Phobius"/>
    </source>
</evidence>
<organism evidence="2 3">
    <name type="scientific">Metallumcola ferriviriculae</name>
    <dbReference type="NCBI Taxonomy" id="3039180"/>
    <lineage>
        <taxon>Bacteria</taxon>
        <taxon>Bacillati</taxon>
        <taxon>Bacillota</taxon>
        <taxon>Clostridia</taxon>
        <taxon>Neomoorellales</taxon>
        <taxon>Desulfitibacteraceae</taxon>
        <taxon>Metallumcola</taxon>
    </lineage>
</organism>
<reference evidence="2 3" key="1">
    <citation type="submission" date="2023-04" db="EMBL/GenBank/DDBJ databases">
        <authorList>
            <person name="Hsu D."/>
        </authorList>
    </citation>
    <scope>NUCLEOTIDE SEQUENCE [LARGE SCALE GENOMIC DNA]</scope>
    <source>
        <strain evidence="2 3">MK1</strain>
    </source>
</reference>
<dbReference type="KEGG" id="dbc:MFMK1_002757"/>
<gene>
    <name evidence="2" type="ORF">MFMK1_002757</name>
</gene>
<evidence type="ECO:0000313" key="3">
    <source>
        <dbReference type="Proteomes" id="UP001329915"/>
    </source>
</evidence>
<proteinExistence type="predicted"/>
<dbReference type="RefSeq" id="WP_366922309.1">
    <property type="nucleotide sequence ID" value="NZ_CP121694.1"/>
</dbReference>
<evidence type="ECO:0000313" key="2">
    <source>
        <dbReference type="EMBL" id="WRO22913.1"/>
    </source>
</evidence>
<keyword evidence="1" id="KW-1133">Transmembrane helix</keyword>
<dbReference type="AlphaFoldDB" id="A0AAU0UNN9"/>
<feature type="transmembrane region" description="Helical" evidence="1">
    <location>
        <begin position="53"/>
        <end position="74"/>
    </location>
</feature>
<feature type="transmembrane region" description="Helical" evidence="1">
    <location>
        <begin position="94"/>
        <end position="116"/>
    </location>
</feature>
<accession>A0AAU0UNN9</accession>
<dbReference type="Proteomes" id="UP001329915">
    <property type="component" value="Chromosome"/>
</dbReference>
<keyword evidence="1" id="KW-0812">Transmembrane</keyword>
<dbReference type="EMBL" id="CP121694">
    <property type="protein sequence ID" value="WRO22913.1"/>
    <property type="molecule type" value="Genomic_DNA"/>
</dbReference>
<keyword evidence="3" id="KW-1185">Reference proteome</keyword>
<keyword evidence="1" id="KW-0472">Membrane</keyword>
<protein>
    <submittedName>
        <fullName evidence="2">Uncharacterized protein</fullName>
    </submittedName>
</protein>
<name>A0AAU0UNN9_9FIRM</name>